<reference evidence="2 3" key="1">
    <citation type="submission" date="2024-09" db="EMBL/GenBank/DDBJ databases">
        <title>Floridaenema gen nov. (Aerosakkonemataceae, Aerosakkonematales ord. nov., Cyanobacteria) from benthic tropical and subtropical fresh waters, with the description of four new species.</title>
        <authorList>
            <person name="Moretto J.A."/>
            <person name="Berthold D.E."/>
            <person name="Lefler F.W."/>
            <person name="Huang I.-S."/>
            <person name="Laughinghouse H. IV."/>
        </authorList>
    </citation>
    <scope>NUCLEOTIDE SEQUENCE [LARGE SCALE GENOMIC DNA]</scope>
    <source>
        <strain evidence="2 3">BLCC-F46</strain>
    </source>
</reference>
<dbReference type="SUPFAM" id="SSF55781">
    <property type="entry name" value="GAF domain-like"/>
    <property type="match status" value="1"/>
</dbReference>
<keyword evidence="3" id="KW-1185">Reference proteome</keyword>
<comment type="caution">
    <text evidence="2">The sequence shown here is derived from an EMBL/GenBank/DDBJ whole genome shotgun (WGS) entry which is preliminary data.</text>
</comment>
<name>A0ABV4WZZ8_9CYAN</name>
<feature type="domain" description="GAF" evidence="1">
    <location>
        <begin position="45"/>
        <end position="93"/>
    </location>
</feature>
<protein>
    <submittedName>
        <fullName evidence="2">GAF domain-containing protein</fullName>
    </submittedName>
</protein>
<sequence length="131" mass="14788">MLKETPIDLAADAIFIADLNGYFTELTLLDYQGTRILGSQARRNKSRIAAYSSLPFIAQGKLFGTLSFSSRTRMTFSPTQTQLFQALCDRIATKCRSRTSARRRRASLYCQTRCDTSNNHNCRSICALVNF</sequence>
<evidence type="ECO:0000313" key="3">
    <source>
        <dbReference type="Proteomes" id="UP001576774"/>
    </source>
</evidence>
<evidence type="ECO:0000313" key="2">
    <source>
        <dbReference type="EMBL" id="MFB2876084.1"/>
    </source>
</evidence>
<dbReference type="InterPro" id="IPR029016">
    <property type="entry name" value="GAF-like_dom_sf"/>
</dbReference>
<dbReference type="RefSeq" id="WP_413269226.1">
    <property type="nucleotide sequence ID" value="NZ_JBHFNQ010000038.1"/>
</dbReference>
<gene>
    <name evidence="2" type="ORF">ACE1CC_04250</name>
</gene>
<dbReference type="Pfam" id="PF01590">
    <property type="entry name" value="GAF"/>
    <property type="match status" value="1"/>
</dbReference>
<dbReference type="InterPro" id="IPR003018">
    <property type="entry name" value="GAF"/>
</dbReference>
<dbReference type="Gene3D" id="3.30.450.40">
    <property type="match status" value="1"/>
</dbReference>
<dbReference type="Proteomes" id="UP001576774">
    <property type="component" value="Unassembled WGS sequence"/>
</dbReference>
<proteinExistence type="predicted"/>
<accession>A0ABV4WZZ8</accession>
<dbReference type="EMBL" id="JBHFNQ010000038">
    <property type="protein sequence ID" value="MFB2876084.1"/>
    <property type="molecule type" value="Genomic_DNA"/>
</dbReference>
<evidence type="ECO:0000259" key="1">
    <source>
        <dbReference type="Pfam" id="PF01590"/>
    </source>
</evidence>
<organism evidence="2 3">
    <name type="scientific">Floridaenema aerugineum BLCC-F46</name>
    <dbReference type="NCBI Taxonomy" id="3153654"/>
    <lineage>
        <taxon>Bacteria</taxon>
        <taxon>Bacillati</taxon>
        <taxon>Cyanobacteriota</taxon>
        <taxon>Cyanophyceae</taxon>
        <taxon>Oscillatoriophycideae</taxon>
        <taxon>Aerosakkonematales</taxon>
        <taxon>Aerosakkonemataceae</taxon>
        <taxon>Floridanema</taxon>
        <taxon>Floridanema aerugineum</taxon>
    </lineage>
</organism>